<keyword evidence="2" id="KW-1133">Transmembrane helix</keyword>
<dbReference type="EMBL" id="JAROAV010000023">
    <property type="protein sequence ID" value="MDF8263945.1"/>
    <property type="molecule type" value="Genomic_DNA"/>
</dbReference>
<dbReference type="InterPro" id="IPR000866">
    <property type="entry name" value="AhpC/TSA"/>
</dbReference>
<reference evidence="4 5" key="1">
    <citation type="submission" date="2023-03" db="EMBL/GenBank/DDBJ databases">
        <title>YIM 133296 draft genome.</title>
        <authorList>
            <person name="Xiong L."/>
        </authorList>
    </citation>
    <scope>NUCLEOTIDE SEQUENCE [LARGE SCALE GENOMIC DNA]</scope>
    <source>
        <strain evidence="4 5">YIM 133296</strain>
    </source>
</reference>
<evidence type="ECO:0000313" key="5">
    <source>
        <dbReference type="Proteomes" id="UP001528912"/>
    </source>
</evidence>
<feature type="domain" description="Thioredoxin" evidence="3">
    <location>
        <begin position="50"/>
        <end position="181"/>
    </location>
</feature>
<accession>A0ABT6C4Z1</accession>
<dbReference type="InterPro" id="IPR013766">
    <property type="entry name" value="Thioredoxin_domain"/>
</dbReference>
<dbReference type="CDD" id="cd02966">
    <property type="entry name" value="TlpA_like_family"/>
    <property type="match status" value="1"/>
</dbReference>
<proteinExistence type="predicted"/>
<feature type="region of interest" description="Disordered" evidence="1">
    <location>
        <begin position="45"/>
        <end position="65"/>
    </location>
</feature>
<dbReference type="Pfam" id="PF00578">
    <property type="entry name" value="AhpC-TSA"/>
    <property type="match status" value="1"/>
</dbReference>
<organism evidence="4 5">
    <name type="scientific">Luteipulveratus flavus</name>
    <dbReference type="NCBI Taxonomy" id="3031728"/>
    <lineage>
        <taxon>Bacteria</taxon>
        <taxon>Bacillati</taxon>
        <taxon>Actinomycetota</taxon>
        <taxon>Actinomycetes</taxon>
        <taxon>Micrococcales</taxon>
        <taxon>Dermacoccaceae</taxon>
        <taxon>Luteipulveratus</taxon>
    </lineage>
</organism>
<keyword evidence="2" id="KW-0812">Transmembrane</keyword>
<name>A0ABT6C4Z1_9MICO</name>
<dbReference type="PROSITE" id="PS51352">
    <property type="entry name" value="THIOREDOXIN_2"/>
    <property type="match status" value="1"/>
</dbReference>
<evidence type="ECO:0000313" key="4">
    <source>
        <dbReference type="EMBL" id="MDF8263945.1"/>
    </source>
</evidence>
<sequence>MSLLTGAVVLLAMACVANLLLLVAVLRRLREHQERLDAVRPIGDTDETELAPGQQIGGFTATTTSGDEVDQQSAVAGTTYVGFFSPTCPPCHEQLPLFLERLPQDARTLAVVLDDGDSPQERAEMVTRLKARTPVVIARPGDEIVQAFGVSAYPAMFVLDGDGVVQAGGHTVASLPRLQAV</sequence>
<dbReference type="RefSeq" id="WP_277191571.1">
    <property type="nucleotide sequence ID" value="NZ_JAROAV010000023.1"/>
</dbReference>
<evidence type="ECO:0000256" key="1">
    <source>
        <dbReference type="SAM" id="MobiDB-lite"/>
    </source>
</evidence>
<dbReference type="Proteomes" id="UP001528912">
    <property type="component" value="Unassembled WGS sequence"/>
</dbReference>
<evidence type="ECO:0000259" key="3">
    <source>
        <dbReference type="PROSITE" id="PS51352"/>
    </source>
</evidence>
<protein>
    <submittedName>
        <fullName evidence="4">TlpA disulfide reductase family protein</fullName>
    </submittedName>
</protein>
<feature type="transmembrane region" description="Helical" evidence="2">
    <location>
        <begin position="6"/>
        <end position="26"/>
    </location>
</feature>
<keyword evidence="5" id="KW-1185">Reference proteome</keyword>
<keyword evidence="2" id="KW-0472">Membrane</keyword>
<evidence type="ECO:0000256" key="2">
    <source>
        <dbReference type="SAM" id="Phobius"/>
    </source>
</evidence>
<comment type="caution">
    <text evidence="4">The sequence shown here is derived from an EMBL/GenBank/DDBJ whole genome shotgun (WGS) entry which is preliminary data.</text>
</comment>
<gene>
    <name evidence="4" type="ORF">P4R38_06795</name>
</gene>
<dbReference type="InterPro" id="IPR036249">
    <property type="entry name" value="Thioredoxin-like_sf"/>
</dbReference>
<dbReference type="Gene3D" id="3.40.30.10">
    <property type="entry name" value="Glutaredoxin"/>
    <property type="match status" value="1"/>
</dbReference>
<dbReference type="SUPFAM" id="SSF52833">
    <property type="entry name" value="Thioredoxin-like"/>
    <property type="match status" value="1"/>
</dbReference>